<proteinExistence type="predicted"/>
<sequence length="80" mass="8562">MSTTQPIGRIIRELAERDPQRPAVTCGARTLTREQLDRTSNRLARAYAELGVQQGDFVTIALAAAGPRAAGRPGDADGTR</sequence>
<feature type="domain" description="AMP-dependent synthetase/ligase" evidence="1">
    <location>
        <begin position="13"/>
        <end position="62"/>
    </location>
</feature>
<protein>
    <recommendedName>
        <fullName evidence="1">AMP-dependent synthetase/ligase domain-containing protein</fullName>
    </recommendedName>
</protein>
<dbReference type="InterPro" id="IPR000873">
    <property type="entry name" value="AMP-dep_synth/lig_dom"/>
</dbReference>
<evidence type="ECO:0000259" key="1">
    <source>
        <dbReference type="Pfam" id="PF00501"/>
    </source>
</evidence>
<dbReference type="SUPFAM" id="SSF56801">
    <property type="entry name" value="Acetyl-CoA synthetase-like"/>
    <property type="match status" value="1"/>
</dbReference>
<reference evidence="2 3" key="1">
    <citation type="submission" date="2021-01" db="EMBL/GenBank/DDBJ databases">
        <title>WGS of actinomycetes isolated from Thailand.</title>
        <authorList>
            <person name="Thawai C."/>
        </authorList>
    </citation>
    <scope>NUCLEOTIDE SEQUENCE [LARGE SCALE GENOMIC DNA]</scope>
    <source>
        <strain evidence="2 3">CA1R205</strain>
    </source>
</reference>
<dbReference type="Pfam" id="PF00501">
    <property type="entry name" value="AMP-binding"/>
    <property type="match status" value="1"/>
</dbReference>
<organism evidence="2 3">
    <name type="scientific">Streptomyces coffeae</name>
    <dbReference type="NCBI Taxonomy" id="621382"/>
    <lineage>
        <taxon>Bacteria</taxon>
        <taxon>Bacillati</taxon>
        <taxon>Actinomycetota</taxon>
        <taxon>Actinomycetes</taxon>
        <taxon>Kitasatosporales</taxon>
        <taxon>Streptomycetaceae</taxon>
        <taxon>Streptomyces</taxon>
    </lineage>
</organism>
<keyword evidence="3" id="KW-1185">Reference proteome</keyword>
<evidence type="ECO:0000313" key="2">
    <source>
        <dbReference type="EMBL" id="MBL1098620.1"/>
    </source>
</evidence>
<dbReference type="Gene3D" id="3.40.50.980">
    <property type="match status" value="1"/>
</dbReference>
<dbReference type="RefSeq" id="WP_201876012.1">
    <property type="nucleotide sequence ID" value="NZ_JAERRF010000009.1"/>
</dbReference>
<comment type="caution">
    <text evidence="2">The sequence shown here is derived from an EMBL/GenBank/DDBJ whole genome shotgun (WGS) entry which is preliminary data.</text>
</comment>
<name>A0ABS1NFF1_9ACTN</name>
<evidence type="ECO:0000313" key="3">
    <source>
        <dbReference type="Proteomes" id="UP000634229"/>
    </source>
</evidence>
<dbReference type="EMBL" id="JAERRF010000009">
    <property type="protein sequence ID" value="MBL1098620.1"/>
    <property type="molecule type" value="Genomic_DNA"/>
</dbReference>
<dbReference type="Proteomes" id="UP000634229">
    <property type="component" value="Unassembled WGS sequence"/>
</dbReference>
<accession>A0ABS1NFF1</accession>
<gene>
    <name evidence="2" type="ORF">JK363_18535</name>
</gene>